<evidence type="ECO:0000256" key="1">
    <source>
        <dbReference type="SAM" id="Phobius"/>
    </source>
</evidence>
<organism evidence="3 4">
    <name type="scientific">Streptomyces virginiae</name>
    <name type="common">Streptomyces cinnamonensis</name>
    <dbReference type="NCBI Taxonomy" id="1961"/>
    <lineage>
        <taxon>Bacteria</taxon>
        <taxon>Bacillati</taxon>
        <taxon>Actinomycetota</taxon>
        <taxon>Actinomycetes</taxon>
        <taxon>Kitasatosporales</taxon>
        <taxon>Streptomycetaceae</taxon>
        <taxon>Streptomyces</taxon>
    </lineage>
</organism>
<dbReference type="PANTHER" id="PTHR30590:SF2">
    <property type="entry name" value="INNER MEMBRANE PROTEIN"/>
    <property type="match status" value="1"/>
</dbReference>
<feature type="transmembrane region" description="Helical" evidence="1">
    <location>
        <begin position="326"/>
        <end position="345"/>
    </location>
</feature>
<reference evidence="3" key="1">
    <citation type="submission" date="2022-10" db="EMBL/GenBank/DDBJ databases">
        <title>The complete genomes of actinobacterial strains from the NBC collection.</title>
        <authorList>
            <person name="Joergensen T.S."/>
            <person name="Alvarez Arevalo M."/>
            <person name="Sterndorff E.B."/>
            <person name="Faurdal D."/>
            <person name="Vuksanovic O."/>
            <person name="Mourched A.-S."/>
            <person name="Charusanti P."/>
            <person name="Shaw S."/>
            <person name="Blin K."/>
            <person name="Weber T."/>
        </authorList>
    </citation>
    <scope>NUCLEOTIDE SEQUENCE</scope>
    <source>
        <strain evidence="3">NBC_00248</strain>
    </source>
</reference>
<name>A0ABZ1TQT8_STRVG</name>
<feature type="domain" description="DUF418" evidence="2">
    <location>
        <begin position="234"/>
        <end position="392"/>
    </location>
</feature>
<proteinExistence type="predicted"/>
<feature type="transmembrane region" description="Helical" evidence="1">
    <location>
        <begin position="62"/>
        <end position="84"/>
    </location>
</feature>
<feature type="transmembrane region" description="Helical" evidence="1">
    <location>
        <begin position="351"/>
        <end position="370"/>
    </location>
</feature>
<accession>A0ABZ1TQT8</accession>
<gene>
    <name evidence="3" type="ORF">OG517_39865</name>
</gene>
<dbReference type="InterPro" id="IPR052529">
    <property type="entry name" value="Bact_Transport_Assoc"/>
</dbReference>
<dbReference type="Pfam" id="PF04235">
    <property type="entry name" value="DUF418"/>
    <property type="match status" value="1"/>
</dbReference>
<feature type="transmembrane region" description="Helical" evidence="1">
    <location>
        <begin position="282"/>
        <end position="305"/>
    </location>
</feature>
<feature type="transmembrane region" description="Helical" evidence="1">
    <location>
        <begin position="21"/>
        <end position="42"/>
    </location>
</feature>
<dbReference type="PANTHER" id="PTHR30590">
    <property type="entry name" value="INNER MEMBRANE PROTEIN"/>
    <property type="match status" value="1"/>
</dbReference>
<evidence type="ECO:0000313" key="4">
    <source>
        <dbReference type="Proteomes" id="UP001432039"/>
    </source>
</evidence>
<dbReference type="RefSeq" id="WP_328966132.1">
    <property type="nucleotide sequence ID" value="NZ_CP108090.1"/>
</dbReference>
<dbReference type="Proteomes" id="UP001432039">
    <property type="component" value="Chromosome"/>
</dbReference>
<dbReference type="EMBL" id="CP108090">
    <property type="protein sequence ID" value="WUQ18167.1"/>
    <property type="molecule type" value="Genomic_DNA"/>
</dbReference>
<feature type="transmembrane region" description="Helical" evidence="1">
    <location>
        <begin position="252"/>
        <end position="276"/>
    </location>
</feature>
<keyword evidence="4" id="KW-1185">Reference proteome</keyword>
<sequence>MPLTAAHTRGDRSARIPEVDALRGFALMGILLVNALVMAGPYGLGAVTDPGASALDRTVEGVVLTFAVGKFYLMFSFLFGYSFTLQLASAERAGASAVPRQLRRSLGLFVLGGLHAVLLYTGDILTTYAVLGLILIAARNCTPGAALRAARILYGCLSVFLLLLSSGILFMSDAETAEADAELAEGLPELIADYRGDASSVVRANIGQLPDQLLAMLLMSGFVMTAFLVGLYCGKRRLLADTGNHRAQMRRIFLLGAAVGLPGSLFMAMAVSGPLAPRWSTFGTVVGTVTAPALTAAYICGMLLLMKTARGARIAAVFAPAGRVALTNYLSQSLIMALVFTGYGLALYARLSSAVVILGALVLYAGQLALSRWLMARYRYAPVEWLLRAVTLARLPHDRRDQPAASR</sequence>
<keyword evidence="1" id="KW-0472">Membrane</keyword>
<protein>
    <submittedName>
        <fullName evidence="3">DUF418 domain-containing protein</fullName>
    </submittedName>
</protein>
<evidence type="ECO:0000313" key="3">
    <source>
        <dbReference type="EMBL" id="WUQ18167.1"/>
    </source>
</evidence>
<evidence type="ECO:0000259" key="2">
    <source>
        <dbReference type="Pfam" id="PF04235"/>
    </source>
</evidence>
<dbReference type="InterPro" id="IPR007349">
    <property type="entry name" value="DUF418"/>
</dbReference>
<keyword evidence="1" id="KW-0812">Transmembrane</keyword>
<feature type="transmembrane region" description="Helical" evidence="1">
    <location>
        <begin position="213"/>
        <end position="232"/>
    </location>
</feature>
<feature type="transmembrane region" description="Helical" evidence="1">
    <location>
        <begin position="152"/>
        <end position="171"/>
    </location>
</feature>
<keyword evidence="1" id="KW-1133">Transmembrane helix</keyword>